<keyword evidence="1" id="KW-1133">Transmembrane helix</keyword>
<proteinExistence type="predicted"/>
<evidence type="ECO:0000313" key="3">
    <source>
        <dbReference type="Proteomes" id="UP001169027"/>
    </source>
</evidence>
<evidence type="ECO:0008006" key="4">
    <source>
        <dbReference type="Google" id="ProtNLM"/>
    </source>
</evidence>
<accession>A0ABT8RWR7</accession>
<name>A0ABT8RWR7_9BURK</name>
<protein>
    <recommendedName>
        <fullName evidence="4">Phage holin family protein</fullName>
    </recommendedName>
</protein>
<gene>
    <name evidence="2" type="ORF">Q2T77_01125</name>
</gene>
<evidence type="ECO:0000313" key="2">
    <source>
        <dbReference type="EMBL" id="MDO1530873.1"/>
    </source>
</evidence>
<feature type="transmembrane region" description="Helical" evidence="1">
    <location>
        <begin position="42"/>
        <end position="68"/>
    </location>
</feature>
<dbReference type="RefSeq" id="WP_301802591.1">
    <property type="nucleotide sequence ID" value="NZ_JAUJZH010000001.1"/>
</dbReference>
<feature type="transmembrane region" description="Helical" evidence="1">
    <location>
        <begin position="74"/>
        <end position="95"/>
    </location>
</feature>
<dbReference type="Proteomes" id="UP001169027">
    <property type="component" value="Unassembled WGS sequence"/>
</dbReference>
<reference evidence="2" key="1">
    <citation type="submission" date="2023-06" db="EMBL/GenBank/DDBJ databases">
        <authorList>
            <person name="Jiang Y."/>
            <person name="Liu Q."/>
        </authorList>
    </citation>
    <scope>NUCLEOTIDE SEQUENCE</scope>
    <source>
        <strain evidence="2">CGMCC 1.12090</strain>
    </source>
</reference>
<organism evidence="2 3">
    <name type="scientific">Variovorax ginsengisoli</name>
    <dbReference type="NCBI Taxonomy" id="363844"/>
    <lineage>
        <taxon>Bacteria</taxon>
        <taxon>Pseudomonadati</taxon>
        <taxon>Pseudomonadota</taxon>
        <taxon>Betaproteobacteria</taxon>
        <taxon>Burkholderiales</taxon>
        <taxon>Comamonadaceae</taxon>
        <taxon>Variovorax</taxon>
    </lineage>
</organism>
<sequence>MFHPIVSTVLGHPELVAEHLANYGALIREESQVASQGLISKVMAGVIAAVSGMLALGLVGVAVMLGVLHGSFHWVLAAVPGVAIVIALFSALAAARPRPFHAFDDLRSQLDADVRALRVAGERHGR</sequence>
<evidence type="ECO:0000256" key="1">
    <source>
        <dbReference type="SAM" id="Phobius"/>
    </source>
</evidence>
<comment type="caution">
    <text evidence="2">The sequence shown here is derived from an EMBL/GenBank/DDBJ whole genome shotgun (WGS) entry which is preliminary data.</text>
</comment>
<keyword evidence="1" id="KW-0472">Membrane</keyword>
<dbReference type="EMBL" id="JAUKVY010000001">
    <property type="protein sequence ID" value="MDO1530873.1"/>
    <property type="molecule type" value="Genomic_DNA"/>
</dbReference>
<keyword evidence="1" id="KW-0812">Transmembrane</keyword>
<keyword evidence="3" id="KW-1185">Reference proteome</keyword>